<protein>
    <submittedName>
        <fullName evidence="1">Uncharacterized protein</fullName>
    </submittedName>
</protein>
<accession>A0A660L8Y4</accession>
<gene>
    <name evidence="1" type="ORF">C8N24_0192</name>
</gene>
<dbReference type="AlphaFoldDB" id="A0A660L8Y4"/>
<comment type="caution">
    <text evidence="1">The sequence shown here is derived from an EMBL/GenBank/DDBJ whole genome shotgun (WGS) entry which is preliminary data.</text>
</comment>
<name>A0A660L8Y4_9ACTN</name>
<evidence type="ECO:0000313" key="1">
    <source>
        <dbReference type="EMBL" id="RKQ90390.1"/>
    </source>
</evidence>
<evidence type="ECO:0000313" key="2">
    <source>
        <dbReference type="Proteomes" id="UP000278962"/>
    </source>
</evidence>
<dbReference type="EMBL" id="RBIL01000001">
    <property type="protein sequence ID" value="RKQ90390.1"/>
    <property type="molecule type" value="Genomic_DNA"/>
</dbReference>
<sequence length="226" mass="24613">MIAPSRFGDGTCFVAERPDGIEVLAPPGVRITAARWELDDSDAARGWRLARWTDHEERDAFLDVDPPDSITVLAPEEVVDVLGAAHAADVRRVLLEHLGVADAFGRAPLGQLLRDGHAQAAAFASARAVTAFKDAFPDHDCRSARAPLHYQPVPDTAEALLQAMPGPRHLPKRQRARTMIKEGFVLAARHAADHVQATGVIAWSQRSLRLGGVRLATVDADDYERQ</sequence>
<dbReference type="Proteomes" id="UP000278962">
    <property type="component" value="Unassembled WGS sequence"/>
</dbReference>
<organism evidence="1 2">
    <name type="scientific">Solirubrobacter pauli</name>
    <dbReference type="NCBI Taxonomy" id="166793"/>
    <lineage>
        <taxon>Bacteria</taxon>
        <taxon>Bacillati</taxon>
        <taxon>Actinomycetota</taxon>
        <taxon>Thermoleophilia</taxon>
        <taxon>Solirubrobacterales</taxon>
        <taxon>Solirubrobacteraceae</taxon>
        <taxon>Solirubrobacter</taxon>
    </lineage>
</organism>
<proteinExistence type="predicted"/>
<reference evidence="1 2" key="1">
    <citation type="submission" date="2018-10" db="EMBL/GenBank/DDBJ databases">
        <title>Genomic Encyclopedia of Archaeal and Bacterial Type Strains, Phase II (KMG-II): from individual species to whole genera.</title>
        <authorList>
            <person name="Goeker M."/>
        </authorList>
    </citation>
    <scope>NUCLEOTIDE SEQUENCE [LARGE SCALE GENOMIC DNA]</scope>
    <source>
        <strain evidence="1 2">DSM 14954</strain>
    </source>
</reference>
<keyword evidence="2" id="KW-1185">Reference proteome</keyword>